<dbReference type="PANTHER" id="PTHR33054:SF9">
    <property type="entry name" value="CCHC-TYPE DOMAIN-CONTAINING PROTEIN"/>
    <property type="match status" value="1"/>
</dbReference>
<dbReference type="AlphaFoldDB" id="A0A2K2C3V5"/>
<dbReference type="SUPFAM" id="SSF56672">
    <property type="entry name" value="DNA/RNA polymerases"/>
    <property type="match status" value="1"/>
</dbReference>
<gene>
    <name evidence="2" type="ORF">POPTR_001G260400</name>
</gene>
<dbReference type="InParanoid" id="A0A2K2C3V5"/>
<sequence>MLQKTYLDKLLKDFNKPEHLPFNPSNHSILPSTSTNTYDLTKILNKKKSKTTVTIPELHSKIKTLKSELQTLKQAQQKDFAILQHLLPKIESQSDTESEPDDQNVESHILPHALTNIEHIPDNFLNVLTQISSKKYLIKITLVFSDDFKLDIIALFDIGVDLNCIKECVVPKRFFQNTSEKLSTANNLKLHIACKTQASVFNKSISLKTFFVVTKDINHTIILAFYVNKNSEIERGTPRLVINYKPLNSALKWISGNCSKPKTYSSQKPPYKRSSYRYRKQFHSKPKQTYYKKPYKKFTKNHKPFQSKPKPKFDLKNITCYKCNQKGHTSHFSKINTKLYELQIDEETINQIQNLYIEATNTDPSLSDNSEEEFQIDEITTSSAISDTSTNSKQINVLIQDQEFILEAIKRLDDSHLQKTYLDKLLKWQITDKNQLQRFLGSLNYVLDCYPNISHLAKPLYDRLKTNPIPWSDLHTNLIKKQVQTIPLLHLANPLAPEIIETDASDLGYGGILKQVQDNKEQD</sequence>
<accession>A0A2K2C3V5</accession>
<evidence type="ECO:0000259" key="1">
    <source>
        <dbReference type="Pfam" id="PF17919"/>
    </source>
</evidence>
<protein>
    <recommendedName>
        <fullName evidence="1">Reverse transcriptase/retrotransposon-derived protein RNase H-like domain-containing protein</fullName>
    </recommendedName>
</protein>
<proteinExistence type="predicted"/>
<feature type="domain" description="Reverse transcriptase/retrotransposon-derived protein RNase H-like" evidence="1">
    <location>
        <begin position="477"/>
        <end position="521"/>
    </location>
</feature>
<name>A0A2K2C3V5_POPTR</name>
<dbReference type="InterPro" id="IPR043502">
    <property type="entry name" value="DNA/RNA_pol_sf"/>
</dbReference>
<keyword evidence="3" id="KW-1185">Reference proteome</keyword>
<dbReference type="InterPro" id="IPR043128">
    <property type="entry name" value="Rev_trsase/Diguanyl_cyclase"/>
</dbReference>
<dbReference type="Proteomes" id="UP000006729">
    <property type="component" value="Chromosome 1"/>
</dbReference>
<reference evidence="2 3" key="1">
    <citation type="journal article" date="2006" name="Science">
        <title>The genome of black cottonwood, Populus trichocarpa (Torr. &amp; Gray).</title>
        <authorList>
            <person name="Tuskan G.A."/>
            <person name="Difazio S."/>
            <person name="Jansson S."/>
            <person name="Bohlmann J."/>
            <person name="Grigoriev I."/>
            <person name="Hellsten U."/>
            <person name="Putnam N."/>
            <person name="Ralph S."/>
            <person name="Rombauts S."/>
            <person name="Salamov A."/>
            <person name="Schein J."/>
            <person name="Sterck L."/>
            <person name="Aerts A."/>
            <person name="Bhalerao R.R."/>
            <person name="Bhalerao R.P."/>
            <person name="Blaudez D."/>
            <person name="Boerjan W."/>
            <person name="Brun A."/>
            <person name="Brunner A."/>
            <person name="Busov V."/>
            <person name="Campbell M."/>
            <person name="Carlson J."/>
            <person name="Chalot M."/>
            <person name="Chapman J."/>
            <person name="Chen G.L."/>
            <person name="Cooper D."/>
            <person name="Coutinho P.M."/>
            <person name="Couturier J."/>
            <person name="Covert S."/>
            <person name="Cronk Q."/>
            <person name="Cunningham R."/>
            <person name="Davis J."/>
            <person name="Degroeve S."/>
            <person name="Dejardin A."/>
            <person name="Depamphilis C."/>
            <person name="Detter J."/>
            <person name="Dirks B."/>
            <person name="Dubchak I."/>
            <person name="Duplessis S."/>
            <person name="Ehlting J."/>
            <person name="Ellis B."/>
            <person name="Gendler K."/>
            <person name="Goodstein D."/>
            <person name="Gribskov M."/>
            <person name="Grimwood J."/>
            <person name="Groover A."/>
            <person name="Gunter L."/>
            <person name="Hamberger B."/>
            <person name="Heinze B."/>
            <person name="Helariutta Y."/>
            <person name="Henrissat B."/>
            <person name="Holligan D."/>
            <person name="Holt R."/>
            <person name="Huang W."/>
            <person name="Islam-Faridi N."/>
            <person name="Jones S."/>
            <person name="Jones-Rhoades M."/>
            <person name="Jorgensen R."/>
            <person name="Joshi C."/>
            <person name="Kangasjarvi J."/>
            <person name="Karlsson J."/>
            <person name="Kelleher C."/>
            <person name="Kirkpatrick R."/>
            <person name="Kirst M."/>
            <person name="Kohler A."/>
            <person name="Kalluri U."/>
            <person name="Larimer F."/>
            <person name="Leebens-Mack J."/>
            <person name="Leple J.C."/>
            <person name="Locascio P."/>
            <person name="Lou Y."/>
            <person name="Lucas S."/>
            <person name="Martin F."/>
            <person name="Montanini B."/>
            <person name="Napoli C."/>
            <person name="Nelson D.R."/>
            <person name="Nelson C."/>
            <person name="Nieminen K."/>
            <person name="Nilsson O."/>
            <person name="Pereda V."/>
            <person name="Peter G."/>
            <person name="Philippe R."/>
            <person name="Pilate G."/>
            <person name="Poliakov A."/>
            <person name="Razumovskaya J."/>
            <person name="Richardson P."/>
            <person name="Rinaldi C."/>
            <person name="Ritland K."/>
            <person name="Rouze P."/>
            <person name="Ryaboy D."/>
            <person name="Schmutz J."/>
            <person name="Schrader J."/>
            <person name="Segerman B."/>
            <person name="Shin H."/>
            <person name="Siddiqui A."/>
            <person name="Sterky F."/>
            <person name="Terry A."/>
            <person name="Tsai C.J."/>
            <person name="Uberbacher E."/>
            <person name="Unneberg P."/>
            <person name="Vahala J."/>
            <person name="Wall K."/>
            <person name="Wessler S."/>
            <person name="Yang G."/>
            <person name="Yin T."/>
            <person name="Douglas C."/>
            <person name="Marra M."/>
            <person name="Sandberg G."/>
            <person name="Van de Peer Y."/>
            <person name="Rokhsar D."/>
        </authorList>
    </citation>
    <scope>NUCLEOTIDE SEQUENCE [LARGE SCALE GENOMIC DNA]</scope>
    <source>
        <strain evidence="3">cv. Nisqually</strain>
    </source>
</reference>
<organism evidence="2 3">
    <name type="scientific">Populus trichocarpa</name>
    <name type="common">Western balsam poplar</name>
    <name type="synonym">Populus balsamifera subsp. trichocarpa</name>
    <dbReference type="NCBI Taxonomy" id="3694"/>
    <lineage>
        <taxon>Eukaryota</taxon>
        <taxon>Viridiplantae</taxon>
        <taxon>Streptophyta</taxon>
        <taxon>Embryophyta</taxon>
        <taxon>Tracheophyta</taxon>
        <taxon>Spermatophyta</taxon>
        <taxon>Magnoliopsida</taxon>
        <taxon>eudicotyledons</taxon>
        <taxon>Gunneridae</taxon>
        <taxon>Pentapetalae</taxon>
        <taxon>rosids</taxon>
        <taxon>fabids</taxon>
        <taxon>Malpighiales</taxon>
        <taxon>Salicaceae</taxon>
        <taxon>Saliceae</taxon>
        <taxon>Populus</taxon>
    </lineage>
</organism>
<evidence type="ECO:0000313" key="3">
    <source>
        <dbReference type="Proteomes" id="UP000006729"/>
    </source>
</evidence>
<dbReference type="Pfam" id="PF17919">
    <property type="entry name" value="RT_RNaseH_2"/>
    <property type="match status" value="1"/>
</dbReference>
<dbReference type="EMBL" id="CM009290">
    <property type="protein sequence ID" value="PNT56710.1"/>
    <property type="molecule type" value="Genomic_DNA"/>
</dbReference>
<dbReference type="Gene3D" id="3.30.70.270">
    <property type="match status" value="1"/>
</dbReference>
<evidence type="ECO:0000313" key="2">
    <source>
        <dbReference type="EMBL" id="PNT56710.1"/>
    </source>
</evidence>
<dbReference type="PANTHER" id="PTHR33054">
    <property type="entry name" value="CCHC-TYPE DOMAIN-CONTAINING PROTEIN"/>
    <property type="match status" value="1"/>
</dbReference>
<dbReference type="InterPro" id="IPR041577">
    <property type="entry name" value="RT_RNaseH_2"/>
</dbReference>